<proteinExistence type="inferred from homology"/>
<feature type="domain" description="EamA" evidence="7">
    <location>
        <begin position="222"/>
        <end position="348"/>
    </location>
</feature>
<keyword evidence="3 6" id="KW-0812">Transmembrane</keyword>
<gene>
    <name evidence="8" type="ORF">A2519_20620</name>
</gene>
<feature type="transmembrane region" description="Helical" evidence="6">
    <location>
        <begin position="126"/>
        <end position="147"/>
    </location>
</feature>
<name>A0A1F7FDJ7_UNCRA</name>
<dbReference type="InterPro" id="IPR050638">
    <property type="entry name" value="AA-Vitamin_Transporters"/>
</dbReference>
<dbReference type="GO" id="GO:0016020">
    <property type="term" value="C:membrane"/>
    <property type="evidence" value="ECO:0007669"/>
    <property type="project" value="UniProtKB-SubCell"/>
</dbReference>
<evidence type="ECO:0000313" key="8">
    <source>
        <dbReference type="EMBL" id="OGK04592.1"/>
    </source>
</evidence>
<sequence length="354" mass="38650">MKITNKVNEINDFQVSRRQCEKAVFHFPLFHTYARVIFLNKHANPKRPCLPHCNTMTISPSRSFTLLGFIALAIWSVTPGMVRVLGERLGPYSAGAAVYLAGGAAGLTLQAFLLPHGLRVYRSFSWKYLVVCGSLFALYMPCIYQALTSAASRHQALEVALINYLWPTFILLFSMPILSTRPTMLLLPGVLLACSGVIVALSSGLDLSAAAARVTHNPFPYGLAFICALTWGLYSNFSRKYAAQAQGSAVFLFMAVAGIVLLVLRWRAAENPVFSASTLALAGLMAVLTVTAYLFFELAMRKGDMVLVASASYFTPILATCVSGLYLNTPPGLRFMIGAACITFAAWICRKAFR</sequence>
<comment type="subcellular location">
    <subcellularLocation>
        <location evidence="1">Membrane</location>
        <topology evidence="1">Multi-pass membrane protein</topology>
    </subcellularLocation>
</comment>
<dbReference type="NCBIfam" id="NF008676">
    <property type="entry name" value="PRK11689.1"/>
    <property type="match status" value="1"/>
</dbReference>
<feature type="transmembrane region" description="Helical" evidence="6">
    <location>
        <begin position="159"/>
        <end position="178"/>
    </location>
</feature>
<feature type="transmembrane region" description="Helical" evidence="6">
    <location>
        <begin position="92"/>
        <end position="114"/>
    </location>
</feature>
<comment type="similarity">
    <text evidence="2">Belongs to the EamA transporter family.</text>
</comment>
<feature type="transmembrane region" description="Helical" evidence="6">
    <location>
        <begin position="249"/>
        <end position="268"/>
    </location>
</feature>
<evidence type="ECO:0000256" key="6">
    <source>
        <dbReference type="SAM" id="Phobius"/>
    </source>
</evidence>
<feature type="domain" description="EamA" evidence="7">
    <location>
        <begin position="66"/>
        <end position="200"/>
    </location>
</feature>
<reference evidence="8 9" key="1">
    <citation type="journal article" date="2016" name="Nat. Commun.">
        <title>Thousands of microbial genomes shed light on interconnected biogeochemical processes in an aquifer system.</title>
        <authorList>
            <person name="Anantharaman K."/>
            <person name="Brown C.T."/>
            <person name="Hug L.A."/>
            <person name="Sharon I."/>
            <person name="Castelle C.J."/>
            <person name="Probst A.J."/>
            <person name="Thomas B.C."/>
            <person name="Singh A."/>
            <person name="Wilkins M.J."/>
            <person name="Karaoz U."/>
            <person name="Brodie E.L."/>
            <person name="Williams K.H."/>
            <person name="Hubbard S.S."/>
            <person name="Banfield J.F."/>
        </authorList>
    </citation>
    <scope>NUCLEOTIDE SEQUENCE [LARGE SCALE GENOMIC DNA]</scope>
</reference>
<accession>A0A1F7FDJ7</accession>
<feature type="transmembrane region" description="Helical" evidence="6">
    <location>
        <begin position="274"/>
        <end position="296"/>
    </location>
</feature>
<dbReference type="PANTHER" id="PTHR32322:SF2">
    <property type="entry name" value="EAMA DOMAIN-CONTAINING PROTEIN"/>
    <property type="match status" value="1"/>
</dbReference>
<organism evidence="8 9">
    <name type="scientific">Candidatus Raymondbacteria bacterium RIFOXYD12_FULL_49_13</name>
    <dbReference type="NCBI Taxonomy" id="1817890"/>
    <lineage>
        <taxon>Bacteria</taxon>
        <taxon>Raymondiibacteriota</taxon>
    </lineage>
</organism>
<feature type="transmembrane region" description="Helical" evidence="6">
    <location>
        <begin position="219"/>
        <end position="237"/>
    </location>
</feature>
<evidence type="ECO:0000256" key="5">
    <source>
        <dbReference type="ARBA" id="ARBA00023136"/>
    </source>
</evidence>
<comment type="caution">
    <text evidence="8">The sequence shown here is derived from an EMBL/GenBank/DDBJ whole genome shotgun (WGS) entry which is preliminary data.</text>
</comment>
<feature type="transmembrane region" description="Helical" evidence="6">
    <location>
        <begin position="64"/>
        <end position="86"/>
    </location>
</feature>
<dbReference type="InterPro" id="IPR037185">
    <property type="entry name" value="EmrE-like"/>
</dbReference>
<keyword evidence="4 6" id="KW-1133">Transmembrane helix</keyword>
<evidence type="ECO:0000313" key="9">
    <source>
        <dbReference type="Proteomes" id="UP000179243"/>
    </source>
</evidence>
<dbReference type="Pfam" id="PF00892">
    <property type="entry name" value="EamA"/>
    <property type="match status" value="2"/>
</dbReference>
<dbReference type="SUPFAM" id="SSF103481">
    <property type="entry name" value="Multidrug resistance efflux transporter EmrE"/>
    <property type="match status" value="2"/>
</dbReference>
<feature type="transmembrane region" description="Helical" evidence="6">
    <location>
        <begin position="305"/>
        <end position="326"/>
    </location>
</feature>
<dbReference type="InterPro" id="IPR000620">
    <property type="entry name" value="EamA_dom"/>
</dbReference>
<evidence type="ECO:0000256" key="1">
    <source>
        <dbReference type="ARBA" id="ARBA00004141"/>
    </source>
</evidence>
<feature type="transmembrane region" description="Helical" evidence="6">
    <location>
        <begin position="332"/>
        <end position="349"/>
    </location>
</feature>
<protein>
    <recommendedName>
        <fullName evidence="7">EamA domain-containing protein</fullName>
    </recommendedName>
</protein>
<evidence type="ECO:0000256" key="2">
    <source>
        <dbReference type="ARBA" id="ARBA00007362"/>
    </source>
</evidence>
<feature type="transmembrane region" description="Helical" evidence="6">
    <location>
        <begin position="185"/>
        <end position="207"/>
    </location>
</feature>
<dbReference type="Proteomes" id="UP000179243">
    <property type="component" value="Unassembled WGS sequence"/>
</dbReference>
<keyword evidence="5 6" id="KW-0472">Membrane</keyword>
<dbReference type="PANTHER" id="PTHR32322">
    <property type="entry name" value="INNER MEMBRANE TRANSPORTER"/>
    <property type="match status" value="1"/>
</dbReference>
<dbReference type="AlphaFoldDB" id="A0A1F7FDJ7"/>
<dbReference type="EMBL" id="MFYX01000067">
    <property type="protein sequence ID" value="OGK04592.1"/>
    <property type="molecule type" value="Genomic_DNA"/>
</dbReference>
<evidence type="ECO:0000256" key="4">
    <source>
        <dbReference type="ARBA" id="ARBA00022989"/>
    </source>
</evidence>
<evidence type="ECO:0000259" key="7">
    <source>
        <dbReference type="Pfam" id="PF00892"/>
    </source>
</evidence>
<evidence type="ECO:0000256" key="3">
    <source>
        <dbReference type="ARBA" id="ARBA00022692"/>
    </source>
</evidence>